<keyword evidence="15" id="KW-1185">Reference proteome</keyword>
<gene>
    <name evidence="14" type="ORF">TRIADDRAFT_56006</name>
</gene>
<sequence length="172" mass="20178">MPPKQKLRKGRKKKKVSHHEITRRAKEASDIWKVKMRSAEDDIEEEKKTKLDLTSDLARQYKTMQMEMALKIHSLESTVANLNEKIYKLEEELKSTKSDKDEIIRQKNFTIQELQLRIDDMEATYEAIVNEALDDLSEEVDTSRARWEKQASLLELENRQALMEFGLNPGDL</sequence>
<dbReference type="OMA" id="WKDESAT"/>
<evidence type="ECO:0000256" key="9">
    <source>
        <dbReference type="ARBA" id="ARBA00023273"/>
    </source>
</evidence>
<keyword evidence="6 12" id="KW-0175">Coiled coil</keyword>
<evidence type="ECO:0000256" key="13">
    <source>
        <dbReference type="SAM" id="MobiDB-lite"/>
    </source>
</evidence>
<dbReference type="InParanoid" id="B3RTQ2"/>
<comment type="function">
    <text evidence="1">Component of the nexin-dynein regulatory complex (N-DRC), a key regulator of ciliary/flagellar motility which maintains the alignment and integrity of the distal axoneme and regulates microtubule sliding in motile axonemes.</text>
</comment>
<dbReference type="PANTHER" id="PTHR28656">
    <property type="entry name" value="COILED-COIL DOMAIN-CONTAINING PROTEIN 153"/>
    <property type="match status" value="1"/>
</dbReference>
<evidence type="ECO:0000256" key="12">
    <source>
        <dbReference type="SAM" id="Coils"/>
    </source>
</evidence>
<feature type="region of interest" description="Disordered" evidence="13">
    <location>
        <begin position="1"/>
        <end position="24"/>
    </location>
</feature>
<dbReference type="RefSeq" id="XP_002111702.1">
    <property type="nucleotide sequence ID" value="XM_002111666.1"/>
</dbReference>
<dbReference type="EMBL" id="DS985244">
    <property type="protein sequence ID" value="EDV25669.1"/>
    <property type="molecule type" value="Genomic_DNA"/>
</dbReference>
<evidence type="ECO:0000256" key="7">
    <source>
        <dbReference type="ARBA" id="ARBA00023069"/>
    </source>
</evidence>
<proteinExistence type="inferred from homology"/>
<keyword evidence="4" id="KW-0963">Cytoplasm</keyword>
<evidence type="ECO:0000256" key="11">
    <source>
        <dbReference type="ARBA" id="ARBA00044800"/>
    </source>
</evidence>
<dbReference type="HOGENOM" id="CLU_088442_1_0_1"/>
<feature type="coiled-coil region" evidence="12">
    <location>
        <begin position="36"/>
        <end position="164"/>
    </location>
</feature>
<evidence type="ECO:0000256" key="8">
    <source>
        <dbReference type="ARBA" id="ARBA00023212"/>
    </source>
</evidence>
<comment type="subcellular location">
    <subcellularLocation>
        <location evidence="2">Cytoplasm</location>
        <location evidence="2">Cytoskeleton</location>
        <location evidence="2">Flagellum axoneme</location>
    </subcellularLocation>
</comment>
<evidence type="ECO:0000256" key="4">
    <source>
        <dbReference type="ARBA" id="ARBA00022490"/>
    </source>
</evidence>
<comment type="subunit">
    <text evidence="3">Component of the nexin-dynein regulatory complex (N-DRC).</text>
</comment>
<reference evidence="14 15" key="1">
    <citation type="journal article" date="2008" name="Nature">
        <title>The Trichoplax genome and the nature of placozoans.</title>
        <authorList>
            <person name="Srivastava M."/>
            <person name="Begovic E."/>
            <person name="Chapman J."/>
            <person name="Putnam N.H."/>
            <person name="Hellsten U."/>
            <person name="Kawashima T."/>
            <person name="Kuo A."/>
            <person name="Mitros T."/>
            <person name="Salamov A."/>
            <person name="Carpenter M.L."/>
            <person name="Signorovitch A.Y."/>
            <person name="Moreno M.A."/>
            <person name="Kamm K."/>
            <person name="Grimwood J."/>
            <person name="Schmutz J."/>
            <person name="Shapiro H."/>
            <person name="Grigoriev I.V."/>
            <person name="Buss L.W."/>
            <person name="Schierwater B."/>
            <person name="Dellaporta S.L."/>
            <person name="Rokhsar D.S."/>
        </authorList>
    </citation>
    <scope>NUCLEOTIDE SEQUENCE [LARGE SCALE GENOMIC DNA]</scope>
    <source>
        <strain evidence="14 15">Grell-BS-1999</strain>
    </source>
</reference>
<dbReference type="Proteomes" id="UP000009022">
    <property type="component" value="Unassembled WGS sequence"/>
</dbReference>
<dbReference type="CTD" id="6753418"/>
<evidence type="ECO:0000256" key="2">
    <source>
        <dbReference type="ARBA" id="ARBA00004611"/>
    </source>
</evidence>
<protein>
    <recommendedName>
        <fullName evidence="11">Dynein regulatory complex protein 12</fullName>
    </recommendedName>
</protein>
<dbReference type="AlphaFoldDB" id="B3RTQ2"/>
<dbReference type="OrthoDB" id="10264405at2759"/>
<name>B3RTQ2_TRIAD</name>
<dbReference type="GeneID" id="6753418"/>
<keyword evidence="9" id="KW-0966">Cell projection</keyword>
<comment type="similarity">
    <text evidence="10">Belongs to the DRC12 family.</text>
</comment>
<dbReference type="PhylomeDB" id="B3RTQ2"/>
<evidence type="ECO:0000256" key="6">
    <source>
        <dbReference type="ARBA" id="ARBA00023054"/>
    </source>
</evidence>
<organism evidence="14 15">
    <name type="scientific">Trichoplax adhaerens</name>
    <name type="common">Trichoplax reptans</name>
    <dbReference type="NCBI Taxonomy" id="10228"/>
    <lineage>
        <taxon>Eukaryota</taxon>
        <taxon>Metazoa</taxon>
        <taxon>Placozoa</taxon>
        <taxon>Uniplacotomia</taxon>
        <taxon>Trichoplacea</taxon>
        <taxon>Trichoplacidae</taxon>
        <taxon>Trichoplax</taxon>
    </lineage>
</organism>
<keyword evidence="7" id="KW-0969">Cilium</keyword>
<dbReference type="InterPro" id="IPR033585">
    <property type="entry name" value="DRC12-like"/>
</dbReference>
<evidence type="ECO:0000256" key="5">
    <source>
        <dbReference type="ARBA" id="ARBA00022846"/>
    </source>
</evidence>
<evidence type="ECO:0000256" key="3">
    <source>
        <dbReference type="ARBA" id="ARBA00011248"/>
    </source>
</evidence>
<evidence type="ECO:0000313" key="14">
    <source>
        <dbReference type="EMBL" id="EDV25669.1"/>
    </source>
</evidence>
<dbReference type="STRING" id="10228.B3RTQ2"/>
<dbReference type="eggNOG" id="ENOG502S1BN">
    <property type="taxonomic scope" value="Eukaryota"/>
</dbReference>
<keyword evidence="5" id="KW-0282">Flagellum</keyword>
<evidence type="ECO:0000256" key="1">
    <source>
        <dbReference type="ARBA" id="ARBA00003029"/>
    </source>
</evidence>
<evidence type="ECO:0000256" key="10">
    <source>
        <dbReference type="ARBA" id="ARBA00044754"/>
    </source>
</evidence>
<dbReference type="PANTHER" id="PTHR28656:SF1">
    <property type="entry name" value="COILED-COIL DOMAIN-CONTAINING PROTEIN 153"/>
    <property type="match status" value="1"/>
</dbReference>
<keyword evidence="8" id="KW-0206">Cytoskeleton</keyword>
<feature type="compositionally biased region" description="Basic residues" evidence="13">
    <location>
        <begin position="1"/>
        <end position="17"/>
    </location>
</feature>
<accession>B3RTQ2</accession>
<dbReference type="KEGG" id="tad:TRIADDRAFT_56006"/>
<evidence type="ECO:0000313" key="15">
    <source>
        <dbReference type="Proteomes" id="UP000009022"/>
    </source>
</evidence>